<accession>A0ABT7B9U0</accession>
<feature type="signal peptide" evidence="1">
    <location>
        <begin position="1"/>
        <end position="29"/>
    </location>
</feature>
<keyword evidence="3" id="KW-1185">Reference proteome</keyword>
<evidence type="ECO:0000256" key="1">
    <source>
        <dbReference type="SAM" id="SignalP"/>
    </source>
</evidence>
<evidence type="ECO:0000313" key="3">
    <source>
        <dbReference type="Proteomes" id="UP001235849"/>
    </source>
</evidence>
<gene>
    <name evidence="2" type="ORF">PMG25_17750</name>
</gene>
<dbReference type="Proteomes" id="UP001235849">
    <property type="component" value="Unassembled WGS sequence"/>
</dbReference>
<comment type="caution">
    <text evidence="2">The sequence shown here is derived from an EMBL/GenBank/DDBJ whole genome shotgun (WGS) entry which is preliminary data.</text>
</comment>
<name>A0ABT7B9U0_9CYAN</name>
<dbReference type="RefSeq" id="WP_283768222.1">
    <property type="nucleotide sequence ID" value="NZ_JAQOSO010000092.1"/>
</dbReference>
<keyword evidence="1" id="KW-0732">Signal</keyword>
<proteinExistence type="predicted"/>
<evidence type="ECO:0000313" key="2">
    <source>
        <dbReference type="EMBL" id="MDJ1175936.1"/>
    </source>
</evidence>
<protein>
    <submittedName>
        <fullName evidence="2">Uncharacterized protein</fullName>
    </submittedName>
</protein>
<reference evidence="2 3" key="1">
    <citation type="submission" date="2023-01" db="EMBL/GenBank/DDBJ databases">
        <title>Novel diversity within Roseofilum (Cyanobacteria; Desertifilaceae) from marine benthic mats with descriptions of four novel species.</title>
        <authorList>
            <person name="Wang Y."/>
            <person name="Berthold D.E."/>
            <person name="Hu J."/>
            <person name="Lefler F.W."/>
            <person name="Laughinghouse H.D. IV."/>
        </authorList>
    </citation>
    <scope>NUCLEOTIDE SEQUENCE [LARGE SCALE GENOMIC DNA]</scope>
    <source>
        <strain evidence="2 3">BLCC-M114</strain>
    </source>
</reference>
<dbReference type="EMBL" id="JAQOSO010000092">
    <property type="protein sequence ID" value="MDJ1175936.1"/>
    <property type="molecule type" value="Genomic_DNA"/>
</dbReference>
<organism evidence="2 3">
    <name type="scientific">Roseofilum capinflatum BLCC-M114</name>
    <dbReference type="NCBI Taxonomy" id="3022440"/>
    <lineage>
        <taxon>Bacteria</taxon>
        <taxon>Bacillati</taxon>
        <taxon>Cyanobacteriota</taxon>
        <taxon>Cyanophyceae</taxon>
        <taxon>Desertifilales</taxon>
        <taxon>Desertifilaceae</taxon>
        <taxon>Roseofilum</taxon>
        <taxon>Roseofilum capinflatum</taxon>
    </lineage>
</organism>
<feature type="chain" id="PRO_5046747720" evidence="1">
    <location>
        <begin position="30"/>
        <end position="181"/>
    </location>
</feature>
<sequence length="181" mass="20431">MQSITKNSQLIKTFCVSLLIALGLNSVHTATKVSANAETDAREVIGVEQFNNKSIGLAKHQKHLQLMHAHLKQESSEEPCTKPCANLTTDKTTYTRLEPIVVSFSYENIPYAERYRIALVVASRNTNCSNVWHTECSNASEDGTVTFKPQEPRDYEIRAYVYPGNEWVMIEKIKIKVTPDL</sequence>